<keyword evidence="5" id="KW-1185">Reference proteome</keyword>
<dbReference type="PROSITE" id="PS51186">
    <property type="entry name" value="GNAT"/>
    <property type="match status" value="1"/>
</dbReference>
<evidence type="ECO:0000256" key="2">
    <source>
        <dbReference type="ARBA" id="ARBA00023315"/>
    </source>
</evidence>
<dbReference type="InterPro" id="IPR000182">
    <property type="entry name" value="GNAT_dom"/>
</dbReference>
<keyword evidence="1 4" id="KW-0808">Transferase</keyword>
<comment type="caution">
    <text evidence="4">The sequence shown here is derived from an EMBL/GenBank/DDBJ whole genome shotgun (WGS) entry which is preliminary data.</text>
</comment>
<name>A0A840B1V7_9SPHN</name>
<protein>
    <submittedName>
        <fullName evidence="4">GNAT superfamily N-acetyltransferase</fullName>
    </submittedName>
</protein>
<sequence length="204" mass="22824">MPYSPIADGDLGAIVTSLEMTKRPPLRALPASDLRLEPWHAPHADKYRTLYRRIGEPWLWFSRLEMDDETLIATIHDPKVRIWAVVDRRGIEVGILELDFRTEGACEIAFFGLIPELAGKGHGKWLMAMALQLGWAEAGVQRMWVHTCTLDGPTALAFYQKAGFTAYQRQLETFADPRISGLIPRDAAPHIPIIGVPSVPQADD</sequence>
<evidence type="ECO:0000313" key="5">
    <source>
        <dbReference type="Proteomes" id="UP000581447"/>
    </source>
</evidence>
<feature type="domain" description="N-acetyltransferase" evidence="3">
    <location>
        <begin position="34"/>
        <end position="189"/>
    </location>
</feature>
<dbReference type="Gene3D" id="3.40.630.30">
    <property type="match status" value="1"/>
</dbReference>
<reference evidence="4 5" key="1">
    <citation type="submission" date="2020-08" db="EMBL/GenBank/DDBJ databases">
        <title>Genomic Encyclopedia of Type Strains, Phase IV (KMG-IV): sequencing the most valuable type-strain genomes for metagenomic binning, comparative biology and taxonomic classification.</title>
        <authorList>
            <person name="Goeker M."/>
        </authorList>
    </citation>
    <scope>NUCLEOTIDE SEQUENCE [LARGE SCALE GENOMIC DNA]</scope>
    <source>
        <strain evidence="4 5">DSM 29050</strain>
    </source>
</reference>
<dbReference type="PANTHER" id="PTHR43800">
    <property type="entry name" value="PEPTIDYL-LYSINE N-ACETYLTRANSFERASE YJAB"/>
    <property type="match status" value="1"/>
</dbReference>
<evidence type="ECO:0000259" key="3">
    <source>
        <dbReference type="PROSITE" id="PS51186"/>
    </source>
</evidence>
<dbReference type="CDD" id="cd04301">
    <property type="entry name" value="NAT_SF"/>
    <property type="match status" value="1"/>
</dbReference>
<proteinExistence type="predicted"/>
<dbReference type="RefSeq" id="WP_183941397.1">
    <property type="nucleotide sequence ID" value="NZ_BAABBG010000002.1"/>
</dbReference>
<dbReference type="SUPFAM" id="SSF55729">
    <property type="entry name" value="Acyl-CoA N-acyltransferases (Nat)"/>
    <property type="match status" value="1"/>
</dbReference>
<dbReference type="AlphaFoldDB" id="A0A840B1V7"/>
<accession>A0A840B1V7</accession>
<dbReference type="PANTHER" id="PTHR43800:SF1">
    <property type="entry name" value="PEPTIDYL-LYSINE N-ACETYLTRANSFERASE YJAB"/>
    <property type="match status" value="1"/>
</dbReference>
<gene>
    <name evidence="4" type="ORF">GGR91_001409</name>
</gene>
<dbReference type="GO" id="GO:0016747">
    <property type="term" value="F:acyltransferase activity, transferring groups other than amino-acyl groups"/>
    <property type="evidence" value="ECO:0007669"/>
    <property type="project" value="InterPro"/>
</dbReference>
<dbReference type="Proteomes" id="UP000581447">
    <property type="component" value="Unassembled WGS sequence"/>
</dbReference>
<evidence type="ECO:0000313" key="4">
    <source>
        <dbReference type="EMBL" id="MBB3943187.1"/>
    </source>
</evidence>
<organism evidence="4 5">
    <name type="scientific">Sphingorhabdus rigui</name>
    <dbReference type="NCBI Taxonomy" id="1282858"/>
    <lineage>
        <taxon>Bacteria</taxon>
        <taxon>Pseudomonadati</taxon>
        <taxon>Pseudomonadota</taxon>
        <taxon>Alphaproteobacteria</taxon>
        <taxon>Sphingomonadales</taxon>
        <taxon>Sphingomonadaceae</taxon>
        <taxon>Sphingorhabdus</taxon>
    </lineage>
</organism>
<evidence type="ECO:0000256" key="1">
    <source>
        <dbReference type="ARBA" id="ARBA00022679"/>
    </source>
</evidence>
<dbReference type="InterPro" id="IPR016181">
    <property type="entry name" value="Acyl_CoA_acyltransferase"/>
</dbReference>
<keyword evidence="2" id="KW-0012">Acyltransferase</keyword>
<dbReference type="EMBL" id="JACIEA010000001">
    <property type="protein sequence ID" value="MBB3943187.1"/>
    <property type="molecule type" value="Genomic_DNA"/>
</dbReference>
<dbReference type="Pfam" id="PF00583">
    <property type="entry name" value="Acetyltransf_1"/>
    <property type="match status" value="1"/>
</dbReference>